<comment type="caution">
    <text evidence="8">The sequence shown here is derived from an EMBL/GenBank/DDBJ whole genome shotgun (WGS) entry which is preliminary data.</text>
</comment>
<keyword evidence="3 6" id="KW-0812">Transmembrane</keyword>
<dbReference type="Proteomes" id="UP000248330">
    <property type="component" value="Unassembled WGS sequence"/>
</dbReference>
<dbReference type="PROSITE" id="PS50156">
    <property type="entry name" value="SSD"/>
    <property type="match status" value="1"/>
</dbReference>
<dbReference type="OrthoDB" id="9803781at2"/>
<keyword evidence="9" id="KW-1185">Reference proteome</keyword>
<name>A0A318E903_9GAMM</name>
<gene>
    <name evidence="8" type="ORF">C8D93_106100</name>
</gene>
<evidence type="ECO:0000313" key="9">
    <source>
        <dbReference type="Proteomes" id="UP000248330"/>
    </source>
</evidence>
<dbReference type="RefSeq" id="WP_110265442.1">
    <property type="nucleotide sequence ID" value="NZ_CAKZQT010000001.1"/>
</dbReference>
<evidence type="ECO:0000313" key="8">
    <source>
        <dbReference type="EMBL" id="PXV67123.1"/>
    </source>
</evidence>
<dbReference type="SUPFAM" id="SSF82866">
    <property type="entry name" value="Multidrug efflux transporter AcrB transmembrane domain"/>
    <property type="match status" value="2"/>
</dbReference>
<organism evidence="8 9">
    <name type="scientific">Sinimarinibacterium flocculans</name>
    <dbReference type="NCBI Taxonomy" id="985250"/>
    <lineage>
        <taxon>Bacteria</taxon>
        <taxon>Pseudomonadati</taxon>
        <taxon>Pseudomonadota</taxon>
        <taxon>Gammaproteobacteria</taxon>
        <taxon>Nevskiales</taxon>
        <taxon>Nevskiaceae</taxon>
        <taxon>Sinimarinibacterium</taxon>
    </lineage>
</organism>
<keyword evidence="5 6" id="KW-0472">Membrane</keyword>
<evidence type="ECO:0000259" key="7">
    <source>
        <dbReference type="PROSITE" id="PS50156"/>
    </source>
</evidence>
<feature type="transmembrane region" description="Helical" evidence="6">
    <location>
        <begin position="657"/>
        <end position="678"/>
    </location>
</feature>
<keyword evidence="2" id="KW-1003">Cell membrane</keyword>
<dbReference type="InterPro" id="IPR004869">
    <property type="entry name" value="MMPL_dom"/>
</dbReference>
<feature type="transmembrane region" description="Helical" evidence="6">
    <location>
        <begin position="734"/>
        <end position="755"/>
    </location>
</feature>
<evidence type="ECO:0000256" key="4">
    <source>
        <dbReference type="ARBA" id="ARBA00022989"/>
    </source>
</evidence>
<feature type="transmembrane region" description="Helical" evidence="6">
    <location>
        <begin position="223"/>
        <end position="242"/>
    </location>
</feature>
<feature type="transmembrane region" description="Helical" evidence="6">
    <location>
        <begin position="249"/>
        <end position="270"/>
    </location>
</feature>
<comment type="subcellular location">
    <subcellularLocation>
        <location evidence="1">Cell membrane</location>
        <topology evidence="1">Multi-pass membrane protein</topology>
    </subcellularLocation>
</comment>
<evidence type="ECO:0000256" key="3">
    <source>
        <dbReference type="ARBA" id="ARBA00022692"/>
    </source>
</evidence>
<reference evidence="8 9" key="1">
    <citation type="submission" date="2018-04" db="EMBL/GenBank/DDBJ databases">
        <title>Genomic Encyclopedia of Type Strains, Phase IV (KMG-IV): sequencing the most valuable type-strain genomes for metagenomic binning, comparative biology and taxonomic classification.</title>
        <authorList>
            <person name="Goeker M."/>
        </authorList>
    </citation>
    <scope>NUCLEOTIDE SEQUENCE [LARGE SCALE GENOMIC DNA]</scope>
    <source>
        <strain evidence="8 9">DSM 104150</strain>
    </source>
</reference>
<accession>A0A318E903</accession>
<dbReference type="GO" id="GO:0005886">
    <property type="term" value="C:plasma membrane"/>
    <property type="evidence" value="ECO:0007669"/>
    <property type="project" value="UniProtKB-SubCell"/>
</dbReference>
<evidence type="ECO:0000256" key="2">
    <source>
        <dbReference type="ARBA" id="ARBA00022475"/>
    </source>
</evidence>
<feature type="transmembrane region" description="Helical" evidence="6">
    <location>
        <begin position="631"/>
        <end position="651"/>
    </location>
</feature>
<protein>
    <recommendedName>
        <fullName evidence="7">SSD domain-containing protein</fullName>
    </recommendedName>
</protein>
<dbReference type="InterPro" id="IPR050545">
    <property type="entry name" value="Mycobact_MmpL"/>
</dbReference>
<dbReference type="PANTHER" id="PTHR33406:SF12">
    <property type="entry name" value="BLR2997 PROTEIN"/>
    <property type="match status" value="1"/>
</dbReference>
<dbReference type="Gene3D" id="1.20.1640.10">
    <property type="entry name" value="Multidrug efflux transporter AcrB transmembrane domain"/>
    <property type="match status" value="2"/>
</dbReference>
<feature type="transmembrane region" description="Helical" evidence="6">
    <location>
        <begin position="602"/>
        <end position="624"/>
    </location>
</feature>
<evidence type="ECO:0000256" key="6">
    <source>
        <dbReference type="SAM" id="Phobius"/>
    </source>
</evidence>
<dbReference type="EMBL" id="QICN01000006">
    <property type="protein sequence ID" value="PXV67123.1"/>
    <property type="molecule type" value="Genomic_DNA"/>
</dbReference>
<feature type="domain" description="SSD" evidence="7">
    <location>
        <begin position="254"/>
        <end position="374"/>
    </location>
</feature>
<dbReference type="AlphaFoldDB" id="A0A318E903"/>
<feature type="transmembrane region" description="Helical" evidence="6">
    <location>
        <begin position="352"/>
        <end position="376"/>
    </location>
</feature>
<dbReference type="PANTHER" id="PTHR33406">
    <property type="entry name" value="MEMBRANE PROTEIN MJ1562-RELATED"/>
    <property type="match status" value="1"/>
</dbReference>
<keyword evidence="4 6" id="KW-1133">Transmembrane helix</keyword>
<feature type="transmembrane region" description="Helical" evidence="6">
    <location>
        <begin position="282"/>
        <end position="300"/>
    </location>
</feature>
<feature type="transmembrane region" description="Helical" evidence="6">
    <location>
        <begin position="321"/>
        <end position="340"/>
    </location>
</feature>
<dbReference type="Pfam" id="PF03176">
    <property type="entry name" value="MMPL"/>
    <property type="match status" value="2"/>
</dbReference>
<proteinExistence type="predicted"/>
<sequence length="773" mass="84044">MEARIAAALVRYRLVLFVVGLLSLLVLAAGARDLWFEGSYRIFFSDDDPYLVANDQIEASYTKADNIAFVVAPDDGEVFTRHTLQALRELTEAGWTLPRSIRVDSITNFQHAVAEADDLLVNDLVPDPDTLSDTDIAQLREIALAEPALAGALLSRRAHVASVNVRLEMPGDSRETSEVNLEVMQAARALRDDFEARYPHLDIHLMGQVVVNHAFNELAEADAGTLVPAMFLVVVVLLALFLRSVGAVAVTSAVIIASIVATVGVLGWLGYQVNQINVSAPVIILTLAVSDCVHILVHYLNDLRRGMAKPDAMRHALEINVAPVFLTSLTTAIGFFSLNSSDSPPFRELGTVVGFGVFAAMFFALVVLPTLMLWLPARVRAQTQFQQLHLAGLADRILARHGLFFFGTSAVALVLIAFMPRNELNDDTVAYFKPPLEIRTAFDFVQDNLTGVDSVAYSLDAGAPNGINEPAYLHKVEAFKTWLEQQPEVTHVASFTDVVKRLNRNMHGDDPAYYRIPDDRELIAQYVLLYELSLPQGLDLNDAITFDKSATRVSVSINNVASRGLIAFEQRAAAWLEQNAPEFAAQGSSVSLMFAHIGQNNIYSMLRGSLIAIVLIALTLIVALRSVKFGLLSLLPNAFPAAIAFGVWGLVDGKVNLAAAGVFSITLGIVVDNTIHFFSKYLYARRQRGEDTAAAIRYAFSTVGAALLVTTVALALGFLILAQSNFAVNATMGLMTAMIIGIALVFDLLFLPGLLMRADRASAQRQPAGARPV</sequence>
<evidence type="ECO:0000256" key="1">
    <source>
        <dbReference type="ARBA" id="ARBA00004651"/>
    </source>
</evidence>
<evidence type="ECO:0000256" key="5">
    <source>
        <dbReference type="ARBA" id="ARBA00023136"/>
    </source>
</evidence>
<feature type="transmembrane region" description="Helical" evidence="6">
    <location>
        <begin position="698"/>
        <end position="722"/>
    </location>
</feature>
<feature type="transmembrane region" description="Helical" evidence="6">
    <location>
        <begin position="397"/>
        <end position="419"/>
    </location>
</feature>
<dbReference type="InterPro" id="IPR000731">
    <property type="entry name" value="SSD"/>
</dbReference>